<dbReference type="EMBL" id="MFLV01000027">
    <property type="protein sequence ID" value="OGG71332.1"/>
    <property type="molecule type" value="Genomic_DNA"/>
</dbReference>
<keyword evidence="2 5" id="KW-0689">Ribosomal protein</keyword>
<organism evidence="7 8">
    <name type="scientific">Candidatus Kaiserbacteria bacterium RIFCSPLOWO2_01_FULL_51_21</name>
    <dbReference type="NCBI Taxonomy" id="1798508"/>
    <lineage>
        <taxon>Bacteria</taxon>
        <taxon>Candidatus Kaiseribacteriota</taxon>
    </lineage>
</organism>
<dbReference type="HAMAP" id="MF_00340">
    <property type="entry name" value="Ribosomal_bL32"/>
    <property type="match status" value="1"/>
</dbReference>
<feature type="compositionally biased region" description="Basic residues" evidence="6">
    <location>
        <begin position="1"/>
        <end position="19"/>
    </location>
</feature>
<evidence type="ECO:0000313" key="8">
    <source>
        <dbReference type="Proteomes" id="UP000179115"/>
    </source>
</evidence>
<comment type="caution">
    <text evidence="7">The sequence shown here is derived from an EMBL/GenBank/DDBJ whole genome shotgun (WGS) entry which is preliminary data.</text>
</comment>
<dbReference type="GO" id="GO:0015934">
    <property type="term" value="C:large ribosomal subunit"/>
    <property type="evidence" value="ECO:0007669"/>
    <property type="project" value="InterPro"/>
</dbReference>
<comment type="similarity">
    <text evidence="1 5">Belongs to the bacterial ribosomal protein bL32 family.</text>
</comment>
<dbReference type="PANTHER" id="PTHR35534:SF1">
    <property type="entry name" value="LARGE RIBOSOMAL SUBUNIT PROTEIN BL32"/>
    <property type="match status" value="1"/>
</dbReference>
<name>A0A1F6EDQ6_9BACT</name>
<dbReference type="PANTHER" id="PTHR35534">
    <property type="entry name" value="50S RIBOSOMAL PROTEIN L32"/>
    <property type="match status" value="1"/>
</dbReference>
<proteinExistence type="inferred from homology"/>
<dbReference type="NCBIfam" id="TIGR01031">
    <property type="entry name" value="rpmF_bact"/>
    <property type="match status" value="1"/>
</dbReference>
<reference evidence="7 8" key="1">
    <citation type="journal article" date="2016" name="Nat. Commun.">
        <title>Thousands of microbial genomes shed light on interconnected biogeochemical processes in an aquifer system.</title>
        <authorList>
            <person name="Anantharaman K."/>
            <person name="Brown C.T."/>
            <person name="Hug L.A."/>
            <person name="Sharon I."/>
            <person name="Castelle C.J."/>
            <person name="Probst A.J."/>
            <person name="Thomas B.C."/>
            <person name="Singh A."/>
            <person name="Wilkins M.J."/>
            <person name="Karaoz U."/>
            <person name="Brodie E.L."/>
            <person name="Williams K.H."/>
            <person name="Hubbard S.S."/>
            <person name="Banfield J.F."/>
        </authorList>
    </citation>
    <scope>NUCLEOTIDE SEQUENCE [LARGE SCALE GENOMIC DNA]</scope>
</reference>
<keyword evidence="3 5" id="KW-0687">Ribonucleoprotein</keyword>
<evidence type="ECO:0000256" key="5">
    <source>
        <dbReference type="HAMAP-Rule" id="MF_00340"/>
    </source>
</evidence>
<dbReference type="AlphaFoldDB" id="A0A1F6EDQ6"/>
<dbReference type="Pfam" id="PF01783">
    <property type="entry name" value="Ribosomal_L32p"/>
    <property type="match status" value="1"/>
</dbReference>
<evidence type="ECO:0000256" key="1">
    <source>
        <dbReference type="ARBA" id="ARBA00008560"/>
    </source>
</evidence>
<evidence type="ECO:0000256" key="4">
    <source>
        <dbReference type="ARBA" id="ARBA00035178"/>
    </source>
</evidence>
<evidence type="ECO:0000256" key="3">
    <source>
        <dbReference type="ARBA" id="ARBA00023274"/>
    </source>
</evidence>
<dbReference type="InterPro" id="IPR002677">
    <property type="entry name" value="Ribosomal_bL32"/>
</dbReference>
<dbReference type="GO" id="GO:0006412">
    <property type="term" value="P:translation"/>
    <property type="evidence" value="ECO:0007669"/>
    <property type="project" value="UniProtKB-UniRule"/>
</dbReference>
<dbReference type="GO" id="GO:0003735">
    <property type="term" value="F:structural constituent of ribosome"/>
    <property type="evidence" value="ECO:0007669"/>
    <property type="project" value="InterPro"/>
</dbReference>
<sequence>MVVRMRHTRAHTGNRRSHHALTEPRLSKCGNCGAMHLRHHMCNVCGKYRGKLVVDIVAKAAKREAKRKKAETAAPGTAK</sequence>
<accession>A0A1F6EDQ6</accession>
<evidence type="ECO:0000256" key="2">
    <source>
        <dbReference type="ARBA" id="ARBA00022980"/>
    </source>
</evidence>
<dbReference type="STRING" id="1798508.A3A35_02245"/>
<feature type="region of interest" description="Disordered" evidence="6">
    <location>
        <begin position="1"/>
        <end position="21"/>
    </location>
</feature>
<evidence type="ECO:0000313" key="7">
    <source>
        <dbReference type="EMBL" id="OGG71332.1"/>
    </source>
</evidence>
<protein>
    <recommendedName>
        <fullName evidence="4 5">Large ribosomal subunit protein bL32</fullName>
    </recommendedName>
</protein>
<dbReference type="Proteomes" id="UP000179115">
    <property type="component" value="Unassembled WGS sequence"/>
</dbReference>
<gene>
    <name evidence="5" type="primary">rpmF</name>
    <name evidence="7" type="ORF">A3A35_02245</name>
</gene>
<evidence type="ECO:0000256" key="6">
    <source>
        <dbReference type="SAM" id="MobiDB-lite"/>
    </source>
</evidence>
<dbReference type="SUPFAM" id="SSF57829">
    <property type="entry name" value="Zn-binding ribosomal proteins"/>
    <property type="match status" value="1"/>
</dbReference>
<dbReference type="InterPro" id="IPR044957">
    <property type="entry name" value="Ribosomal_bL32_bact"/>
</dbReference>
<dbReference type="InterPro" id="IPR011332">
    <property type="entry name" value="Ribosomal_zn-bd"/>
</dbReference>